<dbReference type="InterPro" id="IPR036396">
    <property type="entry name" value="Cyt_P450_sf"/>
</dbReference>
<evidence type="ECO:0000256" key="3">
    <source>
        <dbReference type="ARBA" id="ARBA00022617"/>
    </source>
</evidence>
<dbReference type="CDD" id="cd11067">
    <property type="entry name" value="CYP152"/>
    <property type="match status" value="1"/>
</dbReference>
<dbReference type="PANTHER" id="PTHR24286:SF24">
    <property type="entry name" value="LANOSTEROL 14-ALPHA DEMETHYLASE"/>
    <property type="match status" value="1"/>
</dbReference>
<reference evidence="10" key="1">
    <citation type="submission" date="2017-08" db="EMBL/GenBank/DDBJ databases">
        <authorList>
            <person name="Varghese N."/>
            <person name="Submissions S."/>
        </authorList>
    </citation>
    <scope>NUCLEOTIDE SEQUENCE [LARGE SCALE GENOMIC DNA]</scope>
    <source>
        <strain evidence="10">JC23</strain>
    </source>
</reference>
<keyword evidence="6 8" id="KW-0408">Iron</keyword>
<dbReference type="Proteomes" id="UP000219252">
    <property type="component" value="Unassembled WGS sequence"/>
</dbReference>
<keyword evidence="4 8" id="KW-0479">Metal-binding</keyword>
<evidence type="ECO:0000256" key="7">
    <source>
        <dbReference type="ARBA" id="ARBA00023033"/>
    </source>
</evidence>
<evidence type="ECO:0000313" key="9">
    <source>
        <dbReference type="EMBL" id="SOC40699.1"/>
    </source>
</evidence>
<proteinExistence type="inferred from homology"/>
<comment type="similarity">
    <text evidence="2">Belongs to the cytochrome P450 family.</text>
</comment>
<evidence type="ECO:0000256" key="5">
    <source>
        <dbReference type="ARBA" id="ARBA00023002"/>
    </source>
</evidence>
<evidence type="ECO:0000256" key="8">
    <source>
        <dbReference type="PIRSR" id="PIRSR602401-1"/>
    </source>
</evidence>
<name>A0A285UFT8_9BACL</name>
<feature type="binding site" description="axial binding residue" evidence="8">
    <location>
        <position position="364"/>
    </location>
    <ligand>
        <name>heme</name>
        <dbReference type="ChEBI" id="CHEBI:30413"/>
    </ligand>
    <ligandPart>
        <name>Fe</name>
        <dbReference type="ChEBI" id="CHEBI:18248"/>
    </ligandPart>
</feature>
<dbReference type="RefSeq" id="WP_097149884.1">
    <property type="nucleotide sequence ID" value="NZ_OBQC01000008.1"/>
</dbReference>
<dbReference type="GO" id="GO:0005506">
    <property type="term" value="F:iron ion binding"/>
    <property type="evidence" value="ECO:0007669"/>
    <property type="project" value="InterPro"/>
</dbReference>
<accession>A0A285UFT8</accession>
<keyword evidence="5" id="KW-0560">Oxidoreductase</keyword>
<dbReference type="SUPFAM" id="SSF48264">
    <property type="entry name" value="Cytochrome P450"/>
    <property type="match status" value="1"/>
</dbReference>
<keyword evidence="10" id="KW-1185">Reference proteome</keyword>
<dbReference type="GO" id="GO:0016125">
    <property type="term" value="P:sterol metabolic process"/>
    <property type="evidence" value="ECO:0007669"/>
    <property type="project" value="TreeGrafter"/>
</dbReference>
<keyword evidence="7" id="KW-0503">Monooxygenase</keyword>
<dbReference type="GO" id="GO:0004497">
    <property type="term" value="F:monooxygenase activity"/>
    <property type="evidence" value="ECO:0007669"/>
    <property type="project" value="UniProtKB-KW"/>
</dbReference>
<dbReference type="InterPro" id="IPR001128">
    <property type="entry name" value="Cyt_P450"/>
</dbReference>
<evidence type="ECO:0000256" key="2">
    <source>
        <dbReference type="ARBA" id="ARBA00010617"/>
    </source>
</evidence>
<sequence>MTNNGIPREEGLDHTLPLLKEGYEFIMNRKRNFNSNIFETRIMGKKSICMSGRDAAQVFYDTDLFQREGAAPNRLVQTLFGENGVQTLDGEVHRHRKEMHMSIMSEDNLKKFTEIAVQYWEKALDQWSKKYEIVLYDEVKELLCKVACTWAGVLVDEEEVKWLTKELSETFEGAGSVGPTHWKGRNAQNQLEKWMMELVHKIRDGRLIPPEDTALHKYTWHKDLNGNLLDKNIVVVELLNVYRPIIAISVYINFIALALIEHPDEVEKLKNADEKYTYMFIDEVRRFYPFFPFIAAKVKDDFTWRDYKVQKGSLAFLDIYGTNHDENLWLYPEEFNPNRFADQGNDRFSFIPQGGGEYLTGHRCAGEQLTIEMMKVSLDYLVNHMVYEVPEQDLTFEMNEFPSIPRSRIILRNVERKLTH</sequence>
<dbReference type="Pfam" id="PF00067">
    <property type="entry name" value="p450"/>
    <property type="match status" value="1"/>
</dbReference>
<dbReference type="Gene3D" id="1.10.630.10">
    <property type="entry name" value="Cytochrome P450"/>
    <property type="match status" value="1"/>
</dbReference>
<dbReference type="PRINTS" id="PR00463">
    <property type="entry name" value="EP450I"/>
</dbReference>
<dbReference type="EMBL" id="OBQC01000008">
    <property type="protein sequence ID" value="SOC40699.1"/>
    <property type="molecule type" value="Genomic_DNA"/>
</dbReference>
<protein>
    <submittedName>
        <fullName evidence="9">Fatty-acid peroxygenase</fullName>
    </submittedName>
</protein>
<dbReference type="GO" id="GO:0016705">
    <property type="term" value="F:oxidoreductase activity, acting on paired donors, with incorporation or reduction of molecular oxygen"/>
    <property type="evidence" value="ECO:0007669"/>
    <property type="project" value="InterPro"/>
</dbReference>
<gene>
    <name evidence="9" type="ORF">SAMN05877842_108130</name>
</gene>
<evidence type="ECO:0000313" key="10">
    <source>
        <dbReference type="Proteomes" id="UP000219252"/>
    </source>
</evidence>
<organism evidence="9 10">
    <name type="scientific">Ureibacillus acetophenoni</name>
    <dbReference type="NCBI Taxonomy" id="614649"/>
    <lineage>
        <taxon>Bacteria</taxon>
        <taxon>Bacillati</taxon>
        <taxon>Bacillota</taxon>
        <taxon>Bacilli</taxon>
        <taxon>Bacillales</taxon>
        <taxon>Caryophanaceae</taxon>
        <taxon>Ureibacillus</taxon>
    </lineage>
</organism>
<dbReference type="GO" id="GO:0020037">
    <property type="term" value="F:heme binding"/>
    <property type="evidence" value="ECO:0007669"/>
    <property type="project" value="InterPro"/>
</dbReference>
<evidence type="ECO:0000256" key="4">
    <source>
        <dbReference type="ARBA" id="ARBA00022723"/>
    </source>
</evidence>
<dbReference type="OrthoDB" id="9764248at2"/>
<dbReference type="AlphaFoldDB" id="A0A285UFT8"/>
<dbReference type="PANTHER" id="PTHR24286">
    <property type="entry name" value="CYTOCHROME P450 26"/>
    <property type="match status" value="1"/>
</dbReference>
<dbReference type="InterPro" id="IPR002401">
    <property type="entry name" value="Cyt_P450_E_grp-I"/>
</dbReference>
<keyword evidence="3 8" id="KW-0349">Heme</keyword>
<evidence type="ECO:0000256" key="6">
    <source>
        <dbReference type="ARBA" id="ARBA00023004"/>
    </source>
</evidence>
<comment type="cofactor">
    <cofactor evidence="1 8">
        <name>heme</name>
        <dbReference type="ChEBI" id="CHEBI:30413"/>
    </cofactor>
</comment>
<evidence type="ECO:0000256" key="1">
    <source>
        <dbReference type="ARBA" id="ARBA00001971"/>
    </source>
</evidence>